<evidence type="ECO:0000313" key="2">
    <source>
        <dbReference type="EMBL" id="KHN83841.1"/>
    </source>
</evidence>
<feature type="region of interest" description="Disordered" evidence="1">
    <location>
        <begin position="175"/>
        <end position="214"/>
    </location>
</feature>
<organism evidence="2 3">
    <name type="scientific">Toxocara canis</name>
    <name type="common">Canine roundworm</name>
    <dbReference type="NCBI Taxonomy" id="6265"/>
    <lineage>
        <taxon>Eukaryota</taxon>
        <taxon>Metazoa</taxon>
        <taxon>Ecdysozoa</taxon>
        <taxon>Nematoda</taxon>
        <taxon>Chromadorea</taxon>
        <taxon>Rhabditida</taxon>
        <taxon>Spirurina</taxon>
        <taxon>Ascaridomorpha</taxon>
        <taxon>Ascaridoidea</taxon>
        <taxon>Toxocaridae</taxon>
        <taxon>Toxocara</taxon>
    </lineage>
</organism>
<evidence type="ECO:0000256" key="1">
    <source>
        <dbReference type="SAM" id="MobiDB-lite"/>
    </source>
</evidence>
<dbReference type="EMBL" id="JPKZ01001128">
    <property type="protein sequence ID" value="KHN83841.1"/>
    <property type="molecule type" value="Genomic_DNA"/>
</dbReference>
<protein>
    <submittedName>
        <fullName evidence="2">Uncharacterized protein</fullName>
    </submittedName>
</protein>
<sequence length="264" mass="29335">MPMKKLFKRAFRQASPMIGERSRDFDSNCCSDEEEDSIGELSDTAFKRMTESIERLTESARRESFSSISSAGVREQFVTALSNLQNEVFADIERNLCESEQNTIIHKRLDSAINSTDTRITQAQTATTTTVQYSSITPITMDSNATNSTRQQNAQHSNLGFSYEENIIDLDSPMEQTGPNVTPSRPIQTSSSGAIGNMLATGSASSHDSEDSNGFVRIEHPATDLLGDFDHPFGEVPLVPERSEHDVSKGEMTPSDEWFIEKQY</sequence>
<proteinExistence type="predicted"/>
<gene>
    <name evidence="2" type="ORF">Tcan_09548</name>
</gene>
<name>A0A0B2VK22_TOXCA</name>
<feature type="compositionally biased region" description="Polar residues" evidence="1">
    <location>
        <begin position="175"/>
        <end position="206"/>
    </location>
</feature>
<keyword evidence="3" id="KW-1185">Reference proteome</keyword>
<accession>A0A0B2VK22</accession>
<comment type="caution">
    <text evidence="2">The sequence shown here is derived from an EMBL/GenBank/DDBJ whole genome shotgun (WGS) entry which is preliminary data.</text>
</comment>
<dbReference type="Proteomes" id="UP000031036">
    <property type="component" value="Unassembled WGS sequence"/>
</dbReference>
<evidence type="ECO:0000313" key="3">
    <source>
        <dbReference type="Proteomes" id="UP000031036"/>
    </source>
</evidence>
<reference evidence="2 3" key="1">
    <citation type="submission" date="2014-11" db="EMBL/GenBank/DDBJ databases">
        <title>Genetic blueprint of the zoonotic pathogen Toxocara canis.</title>
        <authorList>
            <person name="Zhu X.-Q."/>
            <person name="Korhonen P.K."/>
            <person name="Cai H."/>
            <person name="Young N.D."/>
            <person name="Nejsum P."/>
            <person name="von Samson-Himmelstjerna G."/>
            <person name="Boag P.R."/>
            <person name="Tan P."/>
            <person name="Li Q."/>
            <person name="Min J."/>
            <person name="Yang Y."/>
            <person name="Wang X."/>
            <person name="Fang X."/>
            <person name="Hall R.S."/>
            <person name="Hofmann A."/>
            <person name="Sternberg P.W."/>
            <person name="Jex A.R."/>
            <person name="Gasser R.B."/>
        </authorList>
    </citation>
    <scope>NUCLEOTIDE SEQUENCE [LARGE SCALE GENOMIC DNA]</scope>
    <source>
        <strain evidence="2">PN_DK_2014</strain>
    </source>
</reference>
<dbReference type="AlphaFoldDB" id="A0A0B2VK22"/>
<feature type="region of interest" description="Disordered" evidence="1">
    <location>
        <begin position="236"/>
        <end position="264"/>
    </location>
</feature>